<protein>
    <recommendedName>
        <fullName evidence="8">Septation ring formation regulator EzrA</fullName>
    </recommendedName>
</protein>
<reference evidence="9 10" key="1">
    <citation type="submission" date="2023-07" db="EMBL/GenBank/DDBJ databases">
        <title>Genomic Encyclopedia of Type Strains, Phase IV (KMG-IV): sequencing the most valuable type-strain genomes for metagenomic binning, comparative biology and taxonomic classification.</title>
        <authorList>
            <person name="Goeker M."/>
        </authorList>
    </citation>
    <scope>NUCLEOTIDE SEQUENCE [LARGE SCALE GENOMIC DNA]</scope>
    <source>
        <strain evidence="9 10">DSM 19092</strain>
    </source>
</reference>
<name>A0ABT9VJB8_9BACI</name>
<feature type="coiled-coil region" evidence="8">
    <location>
        <begin position="105"/>
        <end position="132"/>
    </location>
</feature>
<keyword evidence="2 8" id="KW-0812">Transmembrane</keyword>
<keyword evidence="7 8" id="KW-0131">Cell cycle</keyword>
<evidence type="ECO:0000256" key="1">
    <source>
        <dbReference type="ARBA" id="ARBA00022618"/>
    </source>
</evidence>
<dbReference type="Proteomes" id="UP001225646">
    <property type="component" value="Unassembled WGS sequence"/>
</dbReference>
<evidence type="ECO:0000256" key="3">
    <source>
        <dbReference type="ARBA" id="ARBA00022989"/>
    </source>
</evidence>
<evidence type="ECO:0000256" key="8">
    <source>
        <dbReference type="HAMAP-Rule" id="MF_00728"/>
    </source>
</evidence>
<evidence type="ECO:0000313" key="10">
    <source>
        <dbReference type="Proteomes" id="UP001225646"/>
    </source>
</evidence>
<dbReference type="EMBL" id="JAUSTR010000001">
    <property type="protein sequence ID" value="MDQ0161051.1"/>
    <property type="molecule type" value="Genomic_DNA"/>
</dbReference>
<comment type="function">
    <text evidence="8">Negative regulator of FtsZ ring formation; modulates the frequency and position of FtsZ ring formation. Inhibits FtsZ ring formation at polar sites. Interacts either with FtsZ or with one of its binding partners to promote depolymerization.</text>
</comment>
<evidence type="ECO:0000256" key="7">
    <source>
        <dbReference type="ARBA" id="ARBA00023306"/>
    </source>
</evidence>
<dbReference type="Pfam" id="PF06160">
    <property type="entry name" value="EzrA"/>
    <property type="match status" value="1"/>
</dbReference>
<keyword evidence="3 8" id="KW-1133">Transmembrane helix</keyword>
<keyword evidence="1 8" id="KW-0132">Cell division</keyword>
<gene>
    <name evidence="8" type="primary">ezrA</name>
    <name evidence="9" type="ORF">J2S06_000121</name>
</gene>
<keyword evidence="4 8" id="KW-0175">Coiled coil</keyword>
<feature type="coiled-coil region" evidence="8">
    <location>
        <begin position="469"/>
        <end position="496"/>
    </location>
</feature>
<sequence>MEVVIGLIILLFFIFGIGYIFRRNIYKEIDRLEAWKIEIMNKSIIDEFTKVKELKMTGQTEKMFERWRNDWDEIITGQLPEVEELLFEAEEYADKYRFQKSKNTLLHIESILKEVEKQIDSIIEEINELVSSKQKNSVESKEAKEQFKQLKKTLITHGHVFGKAQKKLEGELDEIANSMKQFDEETDSGNYLKARDILTEQKSQLNLLQMKLENIPKLLSEIHSIIPGELQALQQGYKEMKEKGYFLSHIELDQELERIHNSLTSYKDQLDQANIDGVRAGLDEIHETIEELYDLLEKEVYASQFVKIEIGAFGEKLNDLLEKKKETKEETDLVKQSYQLSEQDIEKLREIDKRLNLLEKQYQQIVSELEQSHIAHTVLKEELEELNRQLEETKAQHENYRQMLYTLRKDELRAREQVNDLKRVMQDIKRSIQKSNIPGLPVRFLDKVQAAQDSLDKIVLKLEEVPLNMSAVQQDLEDAVRVIENLKEETEEMIEQVYLVEKVIQYGNRYRSSHKWLARKLNEAEELFRNYEYGKSLEEAAAAIEEIEPGAIEKIQAIITEELKEKQ</sequence>
<evidence type="ECO:0000256" key="5">
    <source>
        <dbReference type="ARBA" id="ARBA00023136"/>
    </source>
</evidence>
<comment type="similarity">
    <text evidence="8">Belongs to the EzrA family.</text>
</comment>
<dbReference type="NCBIfam" id="NF003413">
    <property type="entry name" value="PRK04778.1-7"/>
    <property type="match status" value="1"/>
</dbReference>
<organism evidence="9 10">
    <name type="scientific">Aeribacillus alveayuensis</name>
    <dbReference type="NCBI Taxonomy" id="279215"/>
    <lineage>
        <taxon>Bacteria</taxon>
        <taxon>Bacillati</taxon>
        <taxon>Bacillota</taxon>
        <taxon>Bacilli</taxon>
        <taxon>Bacillales</taxon>
        <taxon>Bacillaceae</taxon>
        <taxon>Aeribacillus</taxon>
    </lineage>
</organism>
<keyword evidence="6 8" id="KW-0717">Septation</keyword>
<dbReference type="HAMAP" id="MF_00728">
    <property type="entry name" value="EzrA"/>
    <property type="match status" value="1"/>
</dbReference>
<dbReference type="InterPro" id="IPR010379">
    <property type="entry name" value="EzrA"/>
</dbReference>
<keyword evidence="10" id="KW-1185">Reference proteome</keyword>
<evidence type="ECO:0000313" key="9">
    <source>
        <dbReference type="EMBL" id="MDQ0161051.1"/>
    </source>
</evidence>
<feature type="topological domain" description="Extracellular" evidence="8">
    <location>
        <begin position="1"/>
        <end position="2"/>
    </location>
</feature>
<proteinExistence type="inferred from homology"/>
<evidence type="ECO:0000256" key="4">
    <source>
        <dbReference type="ARBA" id="ARBA00023054"/>
    </source>
</evidence>
<comment type="caution">
    <text evidence="9">The sequence shown here is derived from an EMBL/GenBank/DDBJ whole genome shotgun (WGS) entry which is preliminary data.</text>
</comment>
<accession>A0ABT9VJB8</accession>
<keyword evidence="8" id="KW-1003">Cell membrane</keyword>
<dbReference type="RefSeq" id="WP_419150975.1">
    <property type="nucleotide sequence ID" value="NZ_JAUSTR010000001.1"/>
</dbReference>
<feature type="coiled-coil region" evidence="8">
    <location>
        <begin position="310"/>
        <end position="410"/>
    </location>
</feature>
<evidence type="ECO:0000256" key="6">
    <source>
        <dbReference type="ARBA" id="ARBA00023210"/>
    </source>
</evidence>
<feature type="topological domain" description="Cytoplasmic" evidence="8">
    <location>
        <begin position="22"/>
        <end position="567"/>
    </location>
</feature>
<comment type="subcellular location">
    <subcellularLocation>
        <location evidence="8">Cell membrane</location>
        <topology evidence="8">Single-pass membrane protein</topology>
    </subcellularLocation>
    <text evidence="8">Colocalized with FtsZ to the nascent septal site.</text>
</comment>
<keyword evidence="5 8" id="KW-0472">Membrane</keyword>
<evidence type="ECO:0000256" key="2">
    <source>
        <dbReference type="ARBA" id="ARBA00022692"/>
    </source>
</evidence>